<comment type="pathway">
    <text evidence="2">Cofactor biosynthesis; NAD(+) biosynthesis; quinolinate from iminoaspartate: step 1/1.</text>
</comment>
<dbReference type="InterPro" id="IPR003473">
    <property type="entry name" value="NadA"/>
</dbReference>
<dbReference type="SUPFAM" id="SSF142754">
    <property type="entry name" value="NadA-like"/>
    <property type="match status" value="1"/>
</dbReference>
<evidence type="ECO:0000256" key="7">
    <source>
        <dbReference type="ARBA" id="ARBA00022723"/>
    </source>
</evidence>
<keyword evidence="6 11" id="KW-0808">Transferase</keyword>
<keyword evidence="5" id="KW-0662">Pyridine nucleotide biosynthesis</keyword>
<keyword evidence="11" id="KW-0489">Methyltransferase</keyword>
<gene>
    <name evidence="11" type="ordered locus">Emin_0419</name>
</gene>
<evidence type="ECO:0000256" key="8">
    <source>
        <dbReference type="ARBA" id="ARBA00023004"/>
    </source>
</evidence>
<evidence type="ECO:0000256" key="2">
    <source>
        <dbReference type="ARBA" id="ARBA00005065"/>
    </source>
</evidence>
<evidence type="ECO:0000256" key="6">
    <source>
        <dbReference type="ARBA" id="ARBA00022679"/>
    </source>
</evidence>
<comment type="cofactor">
    <cofactor evidence="1">
        <name>[4Fe-4S] cluster</name>
        <dbReference type="ChEBI" id="CHEBI:49883"/>
    </cofactor>
</comment>
<dbReference type="Proteomes" id="UP000001029">
    <property type="component" value="Chromosome"/>
</dbReference>
<proteinExistence type="predicted"/>
<dbReference type="AlphaFoldDB" id="B2KBF4"/>
<dbReference type="HOGENOM" id="CLU_047382_0_0_0"/>
<dbReference type="PANTHER" id="PTHR30573">
    <property type="entry name" value="QUINOLINATE SYNTHETASE A"/>
    <property type="match status" value="1"/>
</dbReference>
<dbReference type="KEGG" id="emi:Emin_0419"/>
<reference evidence="11 12" key="1">
    <citation type="journal article" date="2009" name="Appl. Environ. Microbiol.">
        <title>Genomic analysis of 'Elusimicrobium minutum,' the first cultivated representative of the phylum 'Elusimicrobia' (formerly termite group 1).</title>
        <authorList>
            <person name="Herlemann D.P.R."/>
            <person name="Geissinger O."/>
            <person name="Ikeda-Ohtsubo W."/>
            <person name="Kunin V."/>
            <person name="Sun H."/>
            <person name="Lapidus A."/>
            <person name="Hugenholtz P."/>
            <person name="Brune A."/>
        </authorList>
    </citation>
    <scope>NUCLEOTIDE SEQUENCE [LARGE SCALE GENOMIC DNA]</scope>
    <source>
        <strain evidence="11 12">Pei191</strain>
    </source>
</reference>
<dbReference type="Pfam" id="PF02445">
    <property type="entry name" value="NadA"/>
    <property type="match status" value="1"/>
</dbReference>
<dbReference type="InterPro" id="IPR036094">
    <property type="entry name" value="NadA_sf"/>
</dbReference>
<protein>
    <recommendedName>
        <fullName evidence="3 10">Quinolinate synthase</fullName>
        <ecNumber evidence="3 10">2.5.1.72</ecNumber>
    </recommendedName>
</protein>
<dbReference type="GO" id="GO:0008987">
    <property type="term" value="F:quinolinate synthetase A activity"/>
    <property type="evidence" value="ECO:0007669"/>
    <property type="project" value="UniProtKB-UniRule"/>
</dbReference>
<organism evidence="11 12">
    <name type="scientific">Elusimicrobium minutum (strain Pei191)</name>
    <dbReference type="NCBI Taxonomy" id="445932"/>
    <lineage>
        <taxon>Bacteria</taxon>
        <taxon>Pseudomonadati</taxon>
        <taxon>Elusimicrobiota</taxon>
        <taxon>Elusimicrobia</taxon>
        <taxon>Elusimicrobiales</taxon>
        <taxon>Elusimicrobiaceae</taxon>
        <taxon>Elusimicrobium</taxon>
    </lineage>
</organism>
<name>B2KBF4_ELUMP</name>
<evidence type="ECO:0000313" key="11">
    <source>
        <dbReference type="EMBL" id="ACC97976.1"/>
    </source>
</evidence>
<evidence type="ECO:0000256" key="3">
    <source>
        <dbReference type="ARBA" id="ARBA00012669"/>
    </source>
</evidence>
<evidence type="ECO:0000256" key="4">
    <source>
        <dbReference type="ARBA" id="ARBA00022485"/>
    </source>
</evidence>
<dbReference type="OrthoDB" id="9801204at2"/>
<dbReference type="GO" id="GO:0034628">
    <property type="term" value="P:'de novo' NAD+ biosynthetic process from L-aspartate"/>
    <property type="evidence" value="ECO:0007669"/>
    <property type="project" value="TreeGrafter"/>
</dbReference>
<dbReference type="NCBIfam" id="TIGR00550">
    <property type="entry name" value="nadA"/>
    <property type="match status" value="1"/>
</dbReference>
<keyword evidence="8" id="KW-0408">Iron</keyword>
<sequence>MSSDSDIKQESVRLFSELKNVSLRKNVKWTLEDCEKIAPYTLEINKLKKEKDAVILAHSYTNPEIMYGVADTIGDSYALSMEASRVKAKTIIFAGVWFMAETAKIINPSKNIYIPAGHAGCTLADSMTGEDLSKFKEKYPGVPVICYINSSADVKAYSDVCVTSANVYDIAAKMPGDKLIFVPDVLMADNLQAELKRRGVRKEIVSTGGSCCVHDKYTEQDVEHLRSEYPGIKVMIHPEARIEICRLCDYVGGTGGMLKYVAESKDKTLGLLTEVGLVNRLEHDNPDKKFIWNKGTCAYMKRNTLLNTLSALQNPSSAQTVVVEENICNRASECIEKMFKMTDR</sequence>
<accession>B2KBF4</accession>
<keyword evidence="12" id="KW-1185">Reference proteome</keyword>
<dbReference type="PANTHER" id="PTHR30573:SF0">
    <property type="entry name" value="QUINOLINATE SYNTHASE, CHLOROPLASTIC"/>
    <property type="match status" value="1"/>
</dbReference>
<dbReference type="UniPathway" id="UPA00253">
    <property type="reaction ID" value="UER00327"/>
</dbReference>
<evidence type="ECO:0000313" key="12">
    <source>
        <dbReference type="Proteomes" id="UP000001029"/>
    </source>
</evidence>
<evidence type="ECO:0000256" key="1">
    <source>
        <dbReference type="ARBA" id="ARBA00001966"/>
    </source>
</evidence>
<dbReference type="GO" id="GO:0046872">
    <property type="term" value="F:metal ion binding"/>
    <property type="evidence" value="ECO:0007669"/>
    <property type="project" value="UniProtKB-KW"/>
</dbReference>
<evidence type="ECO:0000256" key="10">
    <source>
        <dbReference type="NCBIfam" id="TIGR00550"/>
    </source>
</evidence>
<dbReference type="GO" id="GO:0032259">
    <property type="term" value="P:methylation"/>
    <property type="evidence" value="ECO:0007669"/>
    <property type="project" value="UniProtKB-KW"/>
</dbReference>
<keyword evidence="7" id="KW-0479">Metal-binding</keyword>
<dbReference type="RefSeq" id="WP_012414591.1">
    <property type="nucleotide sequence ID" value="NC_010644.1"/>
</dbReference>
<evidence type="ECO:0000256" key="5">
    <source>
        <dbReference type="ARBA" id="ARBA00022642"/>
    </source>
</evidence>
<dbReference type="NCBIfam" id="NF006878">
    <property type="entry name" value="PRK09375.1-2"/>
    <property type="match status" value="1"/>
</dbReference>
<dbReference type="EC" id="2.5.1.72" evidence="3 10"/>
<dbReference type="STRING" id="445932.Emin_0419"/>
<dbReference type="GO" id="GO:0051539">
    <property type="term" value="F:4 iron, 4 sulfur cluster binding"/>
    <property type="evidence" value="ECO:0007669"/>
    <property type="project" value="UniProtKB-KW"/>
</dbReference>
<evidence type="ECO:0000256" key="9">
    <source>
        <dbReference type="ARBA" id="ARBA00023014"/>
    </source>
</evidence>
<keyword evidence="4" id="KW-0004">4Fe-4S</keyword>
<dbReference type="GO" id="GO:0008168">
    <property type="term" value="F:methyltransferase activity"/>
    <property type="evidence" value="ECO:0007669"/>
    <property type="project" value="UniProtKB-KW"/>
</dbReference>
<dbReference type="EMBL" id="CP001055">
    <property type="protein sequence ID" value="ACC97976.1"/>
    <property type="molecule type" value="Genomic_DNA"/>
</dbReference>
<dbReference type="Gene3D" id="3.40.50.10800">
    <property type="entry name" value="NadA-like"/>
    <property type="match status" value="3"/>
</dbReference>
<keyword evidence="9" id="KW-0411">Iron-sulfur</keyword>